<dbReference type="HOGENOM" id="CLU_040539_0_0_5"/>
<dbReference type="KEGG" id="rpk:RPR_p20"/>
<dbReference type="Proteomes" id="UP000005015">
    <property type="component" value="Plasmid pRPR"/>
</dbReference>
<proteinExistence type="predicted"/>
<name>C4K311_RICPU</name>
<geneLocation type="plasmid" evidence="2 3">
    <name>pRPR</name>
</geneLocation>
<keyword evidence="2" id="KW-0614">Plasmid</keyword>
<organism evidence="2 3">
    <name type="scientific">Rickettsia peacockii (strain Rustic)</name>
    <dbReference type="NCBI Taxonomy" id="562019"/>
    <lineage>
        <taxon>Bacteria</taxon>
        <taxon>Pseudomonadati</taxon>
        <taxon>Pseudomonadota</taxon>
        <taxon>Alphaproteobacteria</taxon>
        <taxon>Rickettsiales</taxon>
        <taxon>Rickettsiaceae</taxon>
        <taxon>Rickettsieae</taxon>
        <taxon>Rickettsia</taxon>
        <taxon>spotted fever group</taxon>
    </lineage>
</organism>
<keyword evidence="3" id="KW-1185">Reference proteome</keyword>
<dbReference type="AlphaFoldDB" id="C4K311"/>
<evidence type="ECO:0000313" key="2">
    <source>
        <dbReference type="EMBL" id="ACR47964.1"/>
    </source>
</evidence>
<evidence type="ECO:0000313" key="3">
    <source>
        <dbReference type="Proteomes" id="UP000005015"/>
    </source>
</evidence>
<dbReference type="Pfam" id="PF18640">
    <property type="entry name" value="LepB_N"/>
    <property type="match status" value="1"/>
</dbReference>
<feature type="domain" description="LepB N-terminal" evidence="1">
    <location>
        <begin position="96"/>
        <end position="259"/>
    </location>
</feature>
<reference evidence="2 3" key="1">
    <citation type="journal article" date="2009" name="PLoS ONE">
        <title>Genome sequence of the endosymbiont Rickettsia peacockii and comparison with virulent Rickettsia rickettsii: identification of virulence factors.</title>
        <authorList>
            <person name="Felsheim R.F."/>
            <person name="Kurtti T.J."/>
            <person name="Munderloh U.G."/>
        </authorList>
    </citation>
    <scope>NUCLEOTIDE SEQUENCE [LARGE SCALE GENOMIC DNA]</scope>
    <source>
        <strain evidence="2 3">Rustic</strain>
    </source>
</reference>
<evidence type="ECO:0000259" key="1">
    <source>
        <dbReference type="Pfam" id="PF18640"/>
    </source>
</evidence>
<protein>
    <recommendedName>
        <fullName evidence="1">LepB N-terminal domain-containing protein</fullName>
    </recommendedName>
</protein>
<accession>C4K311</accession>
<dbReference type="EMBL" id="CP001228">
    <property type="protein sequence ID" value="ACR47964.1"/>
    <property type="molecule type" value="Genomic_DNA"/>
</dbReference>
<gene>
    <name evidence="2" type="ordered locus">RPR_p20</name>
</gene>
<sequence>MGSRIFAEVSRGNGAQVVLRAPKEIKEQLSLGGTTKALDKGIYVESKFLKNYADDMYVDMDKHMSVKTRPSKWFRKDGARPLFIGSRNKLHSTLDNAFKELKYEGFEDIMPGSLLIGDFDVHVGNIGVIRDSSKPDMSPKLARIDFAGSLEKLSKQIYPHSRMKHLPGFGPTNHFREFPSEMRRNNREFGCKLIEGSRKDLSSVIEDSFKELSKYYSLDAVKEWATRSGAVSAKDRDSFDLKNIEQSFKELMFARQESLKAFGMEVLLSSVIQKGIRGRASIDEEQLKELVKEYPQEFKQVLDDYEKTGKLKLSKKEYRTKEIQEKLIKGLKMVITDIEQEHKLRKKK</sequence>
<dbReference type="InterPro" id="IPR040519">
    <property type="entry name" value="LepB_N"/>
</dbReference>
<dbReference type="RefSeq" id="WP_012737744.1">
    <property type="nucleotide sequence ID" value="NC_012732.1"/>
</dbReference>